<dbReference type="AlphaFoldDB" id="A0A7W8VGI2"/>
<comment type="caution">
    <text evidence="2">The sequence shown here is derived from an EMBL/GenBank/DDBJ whole genome shotgun (WGS) entry which is preliminary data.</text>
</comment>
<gene>
    <name evidence="2" type="ORF">HDA36_005353</name>
</gene>
<keyword evidence="3" id="KW-1185">Reference proteome</keyword>
<evidence type="ECO:0000313" key="3">
    <source>
        <dbReference type="Proteomes" id="UP000572635"/>
    </source>
</evidence>
<dbReference type="InterPro" id="IPR027417">
    <property type="entry name" value="P-loop_NTPase"/>
</dbReference>
<accession>A0A7W8VGI2</accession>
<evidence type="ECO:0000313" key="2">
    <source>
        <dbReference type="EMBL" id="MBB5435205.1"/>
    </source>
</evidence>
<dbReference type="RefSeq" id="WP_184397848.1">
    <property type="nucleotide sequence ID" value="NZ_BAAAJD010000117.1"/>
</dbReference>
<proteinExistence type="predicted"/>
<protein>
    <submittedName>
        <fullName evidence="2">Uncharacterized protein</fullName>
    </submittedName>
</protein>
<evidence type="ECO:0000256" key="1">
    <source>
        <dbReference type="SAM" id="MobiDB-lite"/>
    </source>
</evidence>
<dbReference type="Gene3D" id="3.40.50.300">
    <property type="entry name" value="P-loop containing nucleotide triphosphate hydrolases"/>
    <property type="match status" value="1"/>
</dbReference>
<name>A0A7W8VGI2_9ACTN</name>
<dbReference type="Proteomes" id="UP000572635">
    <property type="component" value="Unassembled WGS sequence"/>
</dbReference>
<reference evidence="2 3" key="1">
    <citation type="submission" date="2020-08" db="EMBL/GenBank/DDBJ databases">
        <title>Sequencing the genomes of 1000 actinobacteria strains.</title>
        <authorList>
            <person name="Klenk H.-P."/>
        </authorList>
    </citation>
    <scope>NUCLEOTIDE SEQUENCE [LARGE SCALE GENOMIC DNA]</scope>
    <source>
        <strain evidence="2 3">DSM 44551</strain>
    </source>
</reference>
<dbReference type="SUPFAM" id="SSF52540">
    <property type="entry name" value="P-loop containing nucleoside triphosphate hydrolases"/>
    <property type="match status" value="1"/>
</dbReference>
<feature type="region of interest" description="Disordered" evidence="1">
    <location>
        <begin position="267"/>
        <end position="301"/>
    </location>
</feature>
<feature type="compositionally biased region" description="Low complexity" evidence="1">
    <location>
        <begin position="282"/>
        <end position="291"/>
    </location>
</feature>
<dbReference type="EMBL" id="JACHDB010000002">
    <property type="protein sequence ID" value="MBB5435205.1"/>
    <property type="molecule type" value="Genomic_DNA"/>
</dbReference>
<sequence>MIVALCSLAGSPGVTTLAGALVSCWPATPVCVPVLVEADASGGDMAVWHRRPSGRGLVSLAAASRRPRSADGEGVDNPLLEHAVEVAGGVRVVAAAPAAHQAAGAVHQLAQTPGLLHEGRVVVLDVGRISPGMPGVGLLAQADAVVVAVREDVAQLVRVAECAQVVSRLEEAGVRVGAAVTPAGPGKARFSDGEIGAQIGLPVWSRVPYDPLGTAHLRGEELPAGRSLAARLRQRLRERRDVAAAEWMPLMRTARCLAERLDALSARRPRRAPSPVAPPAAVPAERVPAPAGAGVREAVAA</sequence>
<organism evidence="2 3">
    <name type="scientific">Nocardiopsis composta</name>
    <dbReference type="NCBI Taxonomy" id="157465"/>
    <lineage>
        <taxon>Bacteria</taxon>
        <taxon>Bacillati</taxon>
        <taxon>Actinomycetota</taxon>
        <taxon>Actinomycetes</taxon>
        <taxon>Streptosporangiales</taxon>
        <taxon>Nocardiopsidaceae</taxon>
        <taxon>Nocardiopsis</taxon>
    </lineage>
</organism>